<name>A0A1X7T2H8_AMPQE</name>
<dbReference type="AlphaFoldDB" id="A0A1X7T2H8"/>
<evidence type="ECO:0000313" key="1">
    <source>
        <dbReference type="EnsemblMetazoa" id="Aqu2.1.08674_001"/>
    </source>
</evidence>
<dbReference type="InParanoid" id="A0A1X7T2H8"/>
<protein>
    <submittedName>
        <fullName evidence="1">Uncharacterized protein</fullName>
    </submittedName>
</protein>
<organism evidence="1">
    <name type="scientific">Amphimedon queenslandica</name>
    <name type="common">Sponge</name>
    <dbReference type="NCBI Taxonomy" id="400682"/>
    <lineage>
        <taxon>Eukaryota</taxon>
        <taxon>Metazoa</taxon>
        <taxon>Porifera</taxon>
        <taxon>Demospongiae</taxon>
        <taxon>Heteroscleromorpha</taxon>
        <taxon>Haplosclerida</taxon>
        <taxon>Niphatidae</taxon>
        <taxon>Amphimedon</taxon>
    </lineage>
</organism>
<sequence>MEMSIPALYEVNQWYTEIIAQYTTPCPLISGHAPIEGLVAIRQVQVVKAIGQIKPAILDHYVYGGNVINVTSGCPHPCFAAFMAARVTRDGKVMHW</sequence>
<accession>A0A1X7T2H8</accession>
<reference evidence="1" key="1">
    <citation type="submission" date="2017-05" db="UniProtKB">
        <authorList>
            <consortium name="EnsemblMetazoa"/>
        </authorList>
    </citation>
    <scope>IDENTIFICATION</scope>
</reference>
<dbReference type="EnsemblMetazoa" id="Aqu2.1.08674_001">
    <property type="protein sequence ID" value="Aqu2.1.08674_001"/>
    <property type="gene ID" value="Aqu2.1.08674"/>
</dbReference>
<proteinExistence type="predicted"/>